<dbReference type="InterPro" id="IPR027417">
    <property type="entry name" value="P-loop_NTPase"/>
</dbReference>
<keyword evidence="8" id="KW-0132">Cell division</keyword>
<dbReference type="Pfam" id="PF13401">
    <property type="entry name" value="AAA_22"/>
    <property type="match status" value="1"/>
</dbReference>
<dbReference type="InterPro" id="IPR036388">
    <property type="entry name" value="WH-like_DNA-bd_sf"/>
</dbReference>
<sequence>MVSETLGGKHVAGYLDRIGAGKILINAEPLSYDYVPEELVGRDEQLQQMAGIFQQINDHRISCRVAITGNVGCGKTVLSHVFSRDLQRHLGEERALKLVHVNCRNFPSKSQVLQRIVTHLDSRHPERGFGSGEVLQSIRKQLQGRNEHLLLILDEVDHLLRADKGDLLYQLLRIDEGREIKGTISLIIISQEQVLDQLEGAVLSRFGQSNHIRLESYQETALTAIATQRASLSCHEGSISDGVLRTIGQRSAETGDARVAIELLEDSIKKAERAGRDEVIANDVRFLAREIGRTVEPSIVVDLNKHAQMILLALCRRLRKESEVTTGDAEKLYRVVCEEYEEEPRSHTTFWKHLKRLEDLELIESHISSRSEGRGRTQHISMPAALPGAVEKRLESALKGK</sequence>
<dbReference type="InterPro" id="IPR036390">
    <property type="entry name" value="WH_DNA-bd_sf"/>
</dbReference>
<comment type="function">
    <text evidence="5">Involved in regulation of DNA replication.</text>
</comment>
<evidence type="ECO:0000256" key="5">
    <source>
        <dbReference type="HAMAP-Rule" id="MF_01407"/>
    </source>
</evidence>
<dbReference type="PANTHER" id="PTHR10763">
    <property type="entry name" value="CELL DIVISION CONTROL PROTEIN 6-RELATED"/>
    <property type="match status" value="1"/>
</dbReference>
<reference evidence="8" key="1">
    <citation type="journal article" date="2014" name="Genome Biol. Evol.">
        <title>Pangenome evidence for extensive interdomain horizontal transfer affecting lineage core and shell genes in uncultured planktonic thaumarchaeota and euryarchaeota.</title>
        <authorList>
            <person name="Deschamps P."/>
            <person name="Zivanovic Y."/>
            <person name="Moreira D."/>
            <person name="Rodriguez-Valera F."/>
            <person name="Lopez-Garcia P."/>
        </authorList>
    </citation>
    <scope>NUCLEOTIDE SEQUENCE</scope>
</reference>
<evidence type="ECO:0000256" key="3">
    <source>
        <dbReference type="ARBA" id="ARBA00022741"/>
    </source>
</evidence>
<dbReference type="CDD" id="cd08768">
    <property type="entry name" value="Cdc6_C"/>
    <property type="match status" value="1"/>
</dbReference>
<dbReference type="Pfam" id="PF22703">
    <property type="entry name" value="Cdc6_lid"/>
    <property type="match status" value="1"/>
</dbReference>
<name>A0A075GDX4_9EURY</name>
<dbReference type="Gene3D" id="1.10.10.10">
    <property type="entry name" value="Winged helix-like DNA-binding domain superfamily/Winged helix DNA-binding domain"/>
    <property type="match status" value="1"/>
</dbReference>
<dbReference type="InterPro" id="IPR014277">
    <property type="entry name" value="Orc1/Cdc6_arc"/>
</dbReference>
<dbReference type="InterPro" id="IPR015163">
    <property type="entry name" value="Cdc6_C"/>
</dbReference>
<protein>
    <recommendedName>
        <fullName evidence="5">ORC1-type DNA replication protein</fullName>
    </recommendedName>
</protein>
<dbReference type="NCBIfam" id="TIGR02928">
    <property type="entry name" value="orc1/cdc6 family replication initiation protein"/>
    <property type="match status" value="1"/>
</dbReference>
<dbReference type="Pfam" id="PF09079">
    <property type="entry name" value="WHD_Cdc6"/>
    <property type="match status" value="1"/>
</dbReference>
<keyword evidence="8" id="KW-0131">Cell cycle</keyword>
<dbReference type="EMBL" id="KF900645">
    <property type="protein sequence ID" value="AIF02276.1"/>
    <property type="molecule type" value="Genomic_DNA"/>
</dbReference>
<dbReference type="Gene3D" id="3.40.50.300">
    <property type="entry name" value="P-loop containing nucleotide triphosphate hydrolases"/>
    <property type="match status" value="1"/>
</dbReference>
<feature type="binding site" evidence="5">
    <location>
        <position position="229"/>
    </location>
    <ligand>
        <name>ATP</name>
        <dbReference type="ChEBI" id="CHEBI:30616"/>
    </ligand>
</feature>
<evidence type="ECO:0000259" key="6">
    <source>
        <dbReference type="SMART" id="SM00382"/>
    </source>
</evidence>
<comment type="similarity">
    <text evidence="1 5">Belongs to the CDC6/cdc18 family.</text>
</comment>
<dbReference type="InterPro" id="IPR003593">
    <property type="entry name" value="AAA+_ATPase"/>
</dbReference>
<comment type="caution">
    <text evidence="5">Lacks conserved residue(s) required for the propagation of feature annotation.</text>
</comment>
<evidence type="ECO:0000259" key="7">
    <source>
        <dbReference type="SMART" id="SM01074"/>
    </source>
</evidence>
<proteinExistence type="inferred from homology"/>
<dbReference type="SMART" id="SM01074">
    <property type="entry name" value="Cdc6_C"/>
    <property type="match status" value="1"/>
</dbReference>
<evidence type="ECO:0000256" key="2">
    <source>
        <dbReference type="ARBA" id="ARBA00022705"/>
    </source>
</evidence>
<dbReference type="HAMAP" id="MF_01407">
    <property type="entry name" value="ORC1_type_DNA_replic_protein"/>
    <property type="match status" value="1"/>
</dbReference>
<dbReference type="Gene3D" id="1.10.8.60">
    <property type="match status" value="1"/>
</dbReference>
<dbReference type="AlphaFoldDB" id="A0A075GDX4"/>
<organism evidence="8">
    <name type="scientific">uncultured marine group II/III euryarchaeote KM3_156_A06</name>
    <dbReference type="NCBI Taxonomy" id="1457899"/>
    <lineage>
        <taxon>Archaea</taxon>
        <taxon>Methanobacteriati</taxon>
        <taxon>Methanobacteriota</taxon>
        <taxon>environmental samples</taxon>
    </lineage>
</organism>
<dbReference type="SMART" id="SM00382">
    <property type="entry name" value="AAA"/>
    <property type="match status" value="1"/>
</dbReference>
<evidence type="ECO:0000256" key="1">
    <source>
        <dbReference type="ARBA" id="ARBA00006184"/>
    </source>
</evidence>
<dbReference type="InterPro" id="IPR049945">
    <property type="entry name" value="AAA_22"/>
</dbReference>
<dbReference type="InterPro" id="IPR055237">
    <property type="entry name" value="Cdc6_lid"/>
</dbReference>
<dbReference type="GO" id="GO:0016887">
    <property type="term" value="F:ATP hydrolysis activity"/>
    <property type="evidence" value="ECO:0007669"/>
    <property type="project" value="InterPro"/>
</dbReference>
<dbReference type="InterPro" id="IPR050311">
    <property type="entry name" value="ORC1/CDC6"/>
</dbReference>
<dbReference type="CDD" id="cd00009">
    <property type="entry name" value="AAA"/>
    <property type="match status" value="1"/>
</dbReference>
<feature type="domain" description="Cdc6 C-terminal" evidence="7">
    <location>
        <begin position="311"/>
        <end position="394"/>
    </location>
</feature>
<feature type="binding site" evidence="5">
    <location>
        <position position="217"/>
    </location>
    <ligand>
        <name>ATP</name>
        <dbReference type="ChEBI" id="CHEBI:30616"/>
    </ligand>
</feature>
<dbReference type="SUPFAM" id="SSF46785">
    <property type="entry name" value="Winged helix' DNA-binding domain"/>
    <property type="match status" value="1"/>
</dbReference>
<feature type="domain" description="AAA+ ATPase" evidence="6">
    <location>
        <begin position="61"/>
        <end position="216"/>
    </location>
</feature>
<accession>A0A075GDX4</accession>
<keyword evidence="2 5" id="KW-0235">DNA replication</keyword>
<evidence type="ECO:0000256" key="4">
    <source>
        <dbReference type="ARBA" id="ARBA00022840"/>
    </source>
</evidence>
<keyword evidence="3 5" id="KW-0547">Nucleotide-binding</keyword>
<dbReference type="GO" id="GO:0005524">
    <property type="term" value="F:ATP binding"/>
    <property type="evidence" value="ECO:0007669"/>
    <property type="project" value="UniProtKB-UniRule"/>
</dbReference>
<dbReference type="SUPFAM" id="SSF52540">
    <property type="entry name" value="P-loop containing nucleoside triphosphate hydrolases"/>
    <property type="match status" value="1"/>
</dbReference>
<dbReference type="GO" id="GO:0051301">
    <property type="term" value="P:cell division"/>
    <property type="evidence" value="ECO:0007669"/>
    <property type="project" value="UniProtKB-KW"/>
</dbReference>
<keyword evidence="4 5" id="KW-0067">ATP-binding</keyword>
<dbReference type="GO" id="GO:0006260">
    <property type="term" value="P:DNA replication"/>
    <property type="evidence" value="ECO:0007669"/>
    <property type="project" value="UniProtKB-UniRule"/>
</dbReference>
<gene>
    <name evidence="8" type="primary">cdc6A</name>
</gene>
<dbReference type="PANTHER" id="PTHR10763:SF31">
    <property type="entry name" value="ORC1-TYPE DNA REPLICATION PROTEIN 2"/>
    <property type="match status" value="1"/>
</dbReference>
<evidence type="ECO:0000313" key="8">
    <source>
        <dbReference type="EMBL" id="AIF02276.1"/>
    </source>
</evidence>